<proteinExistence type="predicted"/>
<sequence>MLWASSLANYNSVSISWIIGLFLDHIEEAEKSFVAKLRYASVQ</sequence>
<protein>
    <submittedName>
        <fullName evidence="1">Uncharacterized protein</fullName>
    </submittedName>
</protein>
<dbReference type="AlphaFoldDB" id="A0A2P6S852"/>
<dbReference type="Proteomes" id="UP000238479">
    <property type="component" value="Chromosome 1"/>
</dbReference>
<dbReference type="EMBL" id="PDCK01000039">
    <property type="protein sequence ID" value="PRQ54868.1"/>
    <property type="molecule type" value="Genomic_DNA"/>
</dbReference>
<gene>
    <name evidence="1" type="ORF">RchiOBHm_Chr1g0318391</name>
</gene>
<comment type="caution">
    <text evidence="1">The sequence shown here is derived from an EMBL/GenBank/DDBJ whole genome shotgun (WGS) entry which is preliminary data.</text>
</comment>
<name>A0A2P6S852_ROSCH</name>
<organism evidence="1 2">
    <name type="scientific">Rosa chinensis</name>
    <name type="common">China rose</name>
    <dbReference type="NCBI Taxonomy" id="74649"/>
    <lineage>
        <taxon>Eukaryota</taxon>
        <taxon>Viridiplantae</taxon>
        <taxon>Streptophyta</taxon>
        <taxon>Embryophyta</taxon>
        <taxon>Tracheophyta</taxon>
        <taxon>Spermatophyta</taxon>
        <taxon>Magnoliopsida</taxon>
        <taxon>eudicotyledons</taxon>
        <taxon>Gunneridae</taxon>
        <taxon>Pentapetalae</taxon>
        <taxon>rosids</taxon>
        <taxon>fabids</taxon>
        <taxon>Rosales</taxon>
        <taxon>Rosaceae</taxon>
        <taxon>Rosoideae</taxon>
        <taxon>Rosoideae incertae sedis</taxon>
        <taxon>Rosa</taxon>
    </lineage>
</organism>
<reference evidence="1 2" key="1">
    <citation type="journal article" date="2018" name="Nat. Genet.">
        <title>The Rosa genome provides new insights in the design of modern roses.</title>
        <authorList>
            <person name="Bendahmane M."/>
        </authorList>
    </citation>
    <scope>NUCLEOTIDE SEQUENCE [LARGE SCALE GENOMIC DNA]</scope>
    <source>
        <strain evidence="2">cv. Old Blush</strain>
    </source>
</reference>
<evidence type="ECO:0000313" key="2">
    <source>
        <dbReference type="Proteomes" id="UP000238479"/>
    </source>
</evidence>
<keyword evidence="2" id="KW-1185">Reference proteome</keyword>
<evidence type="ECO:0000313" key="1">
    <source>
        <dbReference type="EMBL" id="PRQ54868.1"/>
    </source>
</evidence>
<accession>A0A2P6S852</accession>
<dbReference type="Gramene" id="PRQ54868">
    <property type="protein sequence ID" value="PRQ54868"/>
    <property type="gene ID" value="RchiOBHm_Chr1g0318391"/>
</dbReference>